<name>A0A9W7CVW5_9STRA</name>
<dbReference type="AlphaFoldDB" id="A0A9W7CVW5"/>
<gene>
    <name evidence="2" type="ORF">Pfra01_001632000</name>
</gene>
<accession>A0A9W7CVW5</accession>
<protein>
    <submittedName>
        <fullName evidence="2">Unnamed protein product</fullName>
    </submittedName>
</protein>
<organism evidence="2 3">
    <name type="scientific">Phytophthora fragariaefolia</name>
    <dbReference type="NCBI Taxonomy" id="1490495"/>
    <lineage>
        <taxon>Eukaryota</taxon>
        <taxon>Sar</taxon>
        <taxon>Stramenopiles</taxon>
        <taxon>Oomycota</taxon>
        <taxon>Peronosporomycetes</taxon>
        <taxon>Peronosporales</taxon>
        <taxon>Peronosporaceae</taxon>
        <taxon>Phytophthora</taxon>
    </lineage>
</organism>
<reference evidence="2" key="1">
    <citation type="submission" date="2023-04" db="EMBL/GenBank/DDBJ databases">
        <title>Phytophthora fragariaefolia NBRC 109709.</title>
        <authorList>
            <person name="Ichikawa N."/>
            <person name="Sato H."/>
            <person name="Tonouchi N."/>
        </authorList>
    </citation>
    <scope>NUCLEOTIDE SEQUENCE</scope>
    <source>
        <strain evidence="2">NBRC 109709</strain>
    </source>
</reference>
<sequence length="279" mass="30624">MVVDALVVSRATTEFLLGEDWMLTNGVKIDFTACEMKWWDDDNKKAVSFNCSSKESGDERTVQVRMVRTAKVMANIYQRVELAVAAREGTTGLFVSAQRMEPHLMLASTQTTVKDGKVVIPVMNLVGNKAKLPVREALGTWAPTTEDMEVMELAGDLTRGGVLRWLQEVGGEVKPLGNEGDLDVGDMSSEDKELLMTLLRHYPTLLEPTEGCPPVTTLGVEHETHPGCTRARKHFRCGTFATVRTACSVGSRSRRASFPSTPDGGASFDVRTNRISSRS</sequence>
<evidence type="ECO:0000313" key="3">
    <source>
        <dbReference type="Proteomes" id="UP001165121"/>
    </source>
</evidence>
<evidence type="ECO:0000256" key="1">
    <source>
        <dbReference type="SAM" id="MobiDB-lite"/>
    </source>
</evidence>
<dbReference type="EMBL" id="BSXT01001826">
    <property type="protein sequence ID" value="GMF45502.1"/>
    <property type="molecule type" value="Genomic_DNA"/>
</dbReference>
<keyword evidence="3" id="KW-1185">Reference proteome</keyword>
<dbReference type="Proteomes" id="UP001165121">
    <property type="component" value="Unassembled WGS sequence"/>
</dbReference>
<dbReference type="OrthoDB" id="122255at2759"/>
<proteinExistence type="predicted"/>
<comment type="caution">
    <text evidence="2">The sequence shown here is derived from an EMBL/GenBank/DDBJ whole genome shotgun (WGS) entry which is preliminary data.</text>
</comment>
<evidence type="ECO:0000313" key="2">
    <source>
        <dbReference type="EMBL" id="GMF45502.1"/>
    </source>
</evidence>
<feature type="region of interest" description="Disordered" evidence="1">
    <location>
        <begin position="251"/>
        <end position="279"/>
    </location>
</feature>